<feature type="domain" description="Transcription regulator HTH AraC- type ligand binding" evidence="1">
    <location>
        <begin position="27"/>
        <end position="121"/>
    </location>
</feature>
<keyword evidence="3" id="KW-1185">Reference proteome</keyword>
<feature type="non-terminal residue" evidence="2">
    <location>
        <position position="128"/>
    </location>
</feature>
<dbReference type="Proteomes" id="UP001447516">
    <property type="component" value="Unassembled WGS sequence"/>
</dbReference>
<protein>
    <recommendedName>
        <fullName evidence="1">Transcription regulator HTH AraC- type ligand binding domain-containing protein</fullName>
    </recommendedName>
</protein>
<comment type="caution">
    <text evidence="2">The sequence shown here is derived from an EMBL/GenBank/DDBJ whole genome shotgun (WGS) entry which is preliminary data.</text>
</comment>
<reference evidence="2 3" key="1">
    <citation type="submission" date="2024-05" db="EMBL/GenBank/DDBJ databases">
        <title>Microbispora sp.ZYX-F-249.</title>
        <authorList>
            <person name="Xie H."/>
        </authorList>
    </citation>
    <scope>NUCLEOTIDE SEQUENCE [LARGE SCALE GENOMIC DNA]</scope>
    <source>
        <strain evidence="2 3">ZYX-F-249</strain>
    </source>
</reference>
<dbReference type="EMBL" id="JBDJAW010000012">
    <property type="protein sequence ID" value="MEN3536661.1"/>
    <property type="molecule type" value="Genomic_DNA"/>
</dbReference>
<dbReference type="Pfam" id="PF14525">
    <property type="entry name" value="AraC_binding_2"/>
    <property type="match status" value="1"/>
</dbReference>
<organism evidence="2 3">
    <name type="scientific">Microbispora maris</name>
    <dbReference type="NCBI Taxonomy" id="3144104"/>
    <lineage>
        <taxon>Bacteria</taxon>
        <taxon>Bacillati</taxon>
        <taxon>Actinomycetota</taxon>
        <taxon>Actinomycetes</taxon>
        <taxon>Streptosporangiales</taxon>
        <taxon>Streptosporangiaceae</taxon>
        <taxon>Microbispora</taxon>
    </lineage>
</organism>
<dbReference type="InterPro" id="IPR035418">
    <property type="entry name" value="AraC-bd_2"/>
</dbReference>
<accession>A0ABV0AQ10</accession>
<evidence type="ECO:0000259" key="1">
    <source>
        <dbReference type="Pfam" id="PF14525"/>
    </source>
</evidence>
<gene>
    <name evidence="2" type="ORF">AAH991_16220</name>
</gene>
<name>A0ABV0AQ10_9ACTN</name>
<proteinExistence type="predicted"/>
<evidence type="ECO:0000313" key="3">
    <source>
        <dbReference type="Proteomes" id="UP001447516"/>
    </source>
</evidence>
<sequence length="128" mass="14327">MKIIEWSTRDLAVQDRLSYWIDTMSRLVRVRLSTDDPARFAGSAQAFDLGAVQLSVMDHHMLQASRPAKLIRQSDPEVFQLHVILEGGGRMTQAGRDAVFHAGQLLLIDSSRPLRMWRGADGDPAKSL</sequence>
<evidence type="ECO:0000313" key="2">
    <source>
        <dbReference type="EMBL" id="MEN3536661.1"/>
    </source>
</evidence>